<dbReference type="Gene3D" id="3.40.50.720">
    <property type="entry name" value="NAD(P)-binding Rossmann-like Domain"/>
    <property type="match status" value="1"/>
</dbReference>
<comment type="similarity">
    <text evidence="1 3">Belongs to the short-chain dehydrogenases/reductases (SDR) family.</text>
</comment>
<keyword evidence="5" id="KW-1185">Reference proteome</keyword>
<reference evidence="4 5" key="1">
    <citation type="submission" date="2024-09" db="EMBL/GenBank/DDBJ databases">
        <authorList>
            <person name="Sun Q."/>
            <person name="Mori K."/>
        </authorList>
    </citation>
    <scope>NUCLEOTIDE SEQUENCE [LARGE SCALE GENOMIC DNA]</scope>
    <source>
        <strain evidence="4 5">JCM 3143</strain>
    </source>
</reference>
<dbReference type="PANTHER" id="PTHR43180">
    <property type="entry name" value="3-OXOACYL-(ACYL-CARRIER-PROTEIN) REDUCTASE (AFU_ORTHOLOGUE AFUA_6G11210)"/>
    <property type="match status" value="1"/>
</dbReference>
<dbReference type="RefSeq" id="WP_345003467.1">
    <property type="nucleotide sequence ID" value="NZ_BAAAXV010000012.1"/>
</dbReference>
<name>A0ABV5RZB2_9ACTN</name>
<evidence type="ECO:0000256" key="2">
    <source>
        <dbReference type="ARBA" id="ARBA00023002"/>
    </source>
</evidence>
<keyword evidence="2 4" id="KW-0560">Oxidoreductase</keyword>
<dbReference type="InterPro" id="IPR002347">
    <property type="entry name" value="SDR_fam"/>
</dbReference>
<dbReference type="Pfam" id="PF00106">
    <property type="entry name" value="adh_short"/>
    <property type="match status" value="1"/>
</dbReference>
<dbReference type="PROSITE" id="PS00061">
    <property type="entry name" value="ADH_SHORT"/>
    <property type="match status" value="1"/>
</dbReference>
<evidence type="ECO:0000256" key="1">
    <source>
        <dbReference type="ARBA" id="ARBA00006484"/>
    </source>
</evidence>
<dbReference type="PANTHER" id="PTHR43180:SF33">
    <property type="entry name" value="15-HYDROXYPROSTAGLANDIN DEHYDROGENASE [NAD(+)]-LIKE"/>
    <property type="match status" value="1"/>
</dbReference>
<gene>
    <name evidence="4" type="ORF">ACFFSA_11410</name>
</gene>
<organism evidence="4 5">
    <name type="scientific">Nonomuraea helvata</name>
    <dbReference type="NCBI Taxonomy" id="37484"/>
    <lineage>
        <taxon>Bacteria</taxon>
        <taxon>Bacillati</taxon>
        <taxon>Actinomycetota</taxon>
        <taxon>Actinomycetes</taxon>
        <taxon>Streptosporangiales</taxon>
        <taxon>Streptosporangiaceae</taxon>
        <taxon>Nonomuraea</taxon>
    </lineage>
</organism>
<dbReference type="SUPFAM" id="SSF51735">
    <property type="entry name" value="NAD(P)-binding Rossmann-fold domains"/>
    <property type="match status" value="1"/>
</dbReference>
<dbReference type="PRINTS" id="PR00081">
    <property type="entry name" value="GDHRDH"/>
</dbReference>
<dbReference type="EMBL" id="JBHMBW010000009">
    <property type="protein sequence ID" value="MFB9623681.1"/>
    <property type="molecule type" value="Genomic_DNA"/>
</dbReference>
<dbReference type="PRINTS" id="PR00080">
    <property type="entry name" value="SDRFAMILY"/>
</dbReference>
<dbReference type="EC" id="1.1.1.-" evidence="4"/>
<comment type="caution">
    <text evidence="4">The sequence shown here is derived from an EMBL/GenBank/DDBJ whole genome shotgun (WGS) entry which is preliminary data.</text>
</comment>
<dbReference type="InterPro" id="IPR036291">
    <property type="entry name" value="NAD(P)-bd_dom_sf"/>
</dbReference>
<accession>A0ABV5RZB2</accession>
<sequence length="239" mass="24856">MLITGGASGIGAAVARRMASKGRKVVIADKDRSRGEEVAAEIGARFVPTDVSRPEGNEAAVAEAISAYGRLDVAVLNAGIPGQCGWDNFTPVAYRTTIATNLDSVVYGIHACLPHLRRGSSIIVTSSLAGLKEAPDPFYAASKHALVGLVRSTATLLARDGVTVNALCPGLVDTPLVAPFRELLAEAGHVFASPCEAADAVEAILVGGRSGQAWIVLNGRSPYPARFPDVTINAEVDNR</sequence>
<dbReference type="InterPro" id="IPR020904">
    <property type="entry name" value="Sc_DH/Rdtase_CS"/>
</dbReference>
<dbReference type="Proteomes" id="UP001589532">
    <property type="component" value="Unassembled WGS sequence"/>
</dbReference>
<proteinExistence type="inferred from homology"/>
<evidence type="ECO:0000256" key="3">
    <source>
        <dbReference type="RuleBase" id="RU000363"/>
    </source>
</evidence>
<evidence type="ECO:0000313" key="4">
    <source>
        <dbReference type="EMBL" id="MFB9623681.1"/>
    </source>
</evidence>
<dbReference type="GO" id="GO:0016491">
    <property type="term" value="F:oxidoreductase activity"/>
    <property type="evidence" value="ECO:0007669"/>
    <property type="project" value="UniProtKB-KW"/>
</dbReference>
<evidence type="ECO:0000313" key="5">
    <source>
        <dbReference type="Proteomes" id="UP001589532"/>
    </source>
</evidence>
<protein>
    <submittedName>
        <fullName evidence="4">SDR family NAD(P)-dependent oxidoreductase</fullName>
        <ecNumber evidence="4">1.1.1.-</ecNumber>
    </submittedName>
</protein>